<keyword evidence="3" id="KW-0808">Transferase</keyword>
<dbReference type="InterPro" id="IPR044917">
    <property type="entry name" value="PRIMPOL"/>
</dbReference>
<dbReference type="Pfam" id="PF03121">
    <property type="entry name" value="Herpes_UL52"/>
    <property type="match status" value="1"/>
</dbReference>
<comment type="catalytic activity">
    <reaction evidence="5">
        <text>ssDNA + n NTP = ssDNA/pppN(pN)n-1 hybrid + (n-1) diphosphate.</text>
        <dbReference type="EC" id="2.7.7.102"/>
    </reaction>
</comment>
<dbReference type="EC" id="2.7.7.102" evidence="6"/>
<dbReference type="WBParaSite" id="SMRG1_64950.4">
    <property type="protein sequence ID" value="SMRG1_64950.4"/>
    <property type="gene ID" value="SMRG1_64950"/>
</dbReference>
<evidence type="ECO:0000256" key="6">
    <source>
        <dbReference type="ARBA" id="ARBA00044768"/>
    </source>
</evidence>
<evidence type="ECO:0000256" key="2">
    <source>
        <dbReference type="ARBA" id="ARBA00012417"/>
    </source>
</evidence>
<dbReference type="AlphaFoldDB" id="A0AA85A5S0"/>
<dbReference type="GO" id="GO:0005759">
    <property type="term" value="C:mitochondrial matrix"/>
    <property type="evidence" value="ECO:0007669"/>
    <property type="project" value="TreeGrafter"/>
</dbReference>
<keyword evidence="3" id="KW-0239">DNA-directed DNA polymerase</keyword>
<dbReference type="GO" id="GO:0006264">
    <property type="term" value="P:mitochondrial DNA replication"/>
    <property type="evidence" value="ECO:0007669"/>
    <property type="project" value="TreeGrafter"/>
</dbReference>
<accession>A0AA85A5S0</accession>
<dbReference type="GO" id="GO:0009411">
    <property type="term" value="P:response to UV"/>
    <property type="evidence" value="ECO:0007669"/>
    <property type="project" value="TreeGrafter"/>
</dbReference>
<evidence type="ECO:0000313" key="9">
    <source>
        <dbReference type="WBParaSite" id="SMRG1_64950.4"/>
    </source>
</evidence>
<dbReference type="GO" id="GO:0031297">
    <property type="term" value="P:replication fork processing"/>
    <property type="evidence" value="ECO:0007669"/>
    <property type="project" value="TreeGrafter"/>
</dbReference>
<organism evidence="8 9">
    <name type="scientific">Schistosoma margrebowiei</name>
    <dbReference type="NCBI Taxonomy" id="48269"/>
    <lineage>
        <taxon>Eukaryota</taxon>
        <taxon>Metazoa</taxon>
        <taxon>Spiralia</taxon>
        <taxon>Lophotrochozoa</taxon>
        <taxon>Platyhelminthes</taxon>
        <taxon>Trematoda</taxon>
        <taxon>Digenea</taxon>
        <taxon>Strigeidida</taxon>
        <taxon>Schistosomatoidea</taxon>
        <taxon>Schistosomatidae</taxon>
        <taxon>Schistosoma</taxon>
    </lineage>
</organism>
<proteinExistence type="inferred from homology"/>
<reference evidence="9" key="1">
    <citation type="submission" date="2023-11" db="UniProtKB">
        <authorList>
            <consortium name="WormBaseParasite"/>
        </authorList>
    </citation>
    <scope>IDENTIFICATION</scope>
</reference>
<protein>
    <recommendedName>
        <fullName evidence="4">DNA-directed primase/polymerase protein</fullName>
        <ecNumber evidence="6">2.7.7.102</ecNumber>
        <ecNumber evidence="2">2.7.7.7</ecNumber>
    </recommendedName>
</protein>
<comment type="similarity">
    <text evidence="1">Belongs to the eukaryotic-type primase small subunit family.</text>
</comment>
<evidence type="ECO:0000256" key="7">
    <source>
        <dbReference type="ARBA" id="ARBA00047303"/>
    </source>
</evidence>
<sequence>MSFLPKFCRLKRWDLDAAAARVRQIPQPYQATLKGPTSVRKIFRKQEDAINFAKQFGQEIMVFSYESLSLGNEGQRSFLACGIQSFFYTYKQMAPSSRCHYEVIMVDRPAKLYLDIEFCKLSNQNKDGVVAVNTFLKALCACIRFFYDVTIEPSEIFILDASTSKKFSQHVIINSKNLVFRNNLEQCQLIRILCKSLSQYSLLHTDFLYTNECSHCSNQINHLIQGIFPEVQLTSNDAKNCFALPKLKQSTSSSSELWTSVCDLGVYTRNRNFRLAGSCKLSGSGLLLPNYVINKNEIFSCIWSNWQSWARTLVTYIDEQCSNFIYRPVENCCCSKTDNTLLTYLPTNNDITHSNNVHKVLHENDANICLQSLPLKLIVFIRKIIREWFNRGLSDEKTSNVLYNFENQIKIISFNKGKLAIKVEKLRFCERVNRSHKSNHIILVFDLINGCYYQKCLDPDCRLVGFRSSSMPIPADCLNVPFVCNGDECVLSESNLTNKVEYFSVSVTPEDLMLGSILDGFQN</sequence>
<evidence type="ECO:0000256" key="1">
    <source>
        <dbReference type="ARBA" id="ARBA00009762"/>
    </source>
</evidence>
<dbReference type="Proteomes" id="UP000050790">
    <property type="component" value="Unassembled WGS sequence"/>
</dbReference>
<name>A0AA85A5S0_9TREM</name>
<evidence type="ECO:0000256" key="3">
    <source>
        <dbReference type="ARBA" id="ARBA00022932"/>
    </source>
</evidence>
<keyword evidence="3" id="KW-0548">Nucleotidyltransferase</keyword>
<dbReference type="GO" id="GO:0042276">
    <property type="term" value="P:error-prone translesion synthesis"/>
    <property type="evidence" value="ECO:0007669"/>
    <property type="project" value="InterPro"/>
</dbReference>
<evidence type="ECO:0000256" key="4">
    <source>
        <dbReference type="ARBA" id="ARBA00026139"/>
    </source>
</evidence>
<dbReference type="GO" id="GO:0005634">
    <property type="term" value="C:nucleus"/>
    <property type="evidence" value="ECO:0007669"/>
    <property type="project" value="TreeGrafter"/>
</dbReference>
<dbReference type="EC" id="2.7.7.7" evidence="2"/>
<dbReference type="PANTHER" id="PTHR31399:SF0">
    <property type="entry name" value="DNA-DIRECTED PRIMASE_POLYMERASE PROTEIN"/>
    <property type="match status" value="1"/>
</dbReference>
<evidence type="ECO:0000313" key="8">
    <source>
        <dbReference type="Proteomes" id="UP000050790"/>
    </source>
</evidence>
<comment type="catalytic activity">
    <reaction evidence="7">
        <text>DNA(n) + a 2'-deoxyribonucleoside 5'-triphosphate = DNA(n+1) + diphosphate</text>
        <dbReference type="Rhea" id="RHEA:22508"/>
        <dbReference type="Rhea" id="RHEA-COMP:17339"/>
        <dbReference type="Rhea" id="RHEA-COMP:17340"/>
        <dbReference type="ChEBI" id="CHEBI:33019"/>
        <dbReference type="ChEBI" id="CHEBI:61560"/>
        <dbReference type="ChEBI" id="CHEBI:173112"/>
        <dbReference type="EC" id="2.7.7.7"/>
    </reaction>
    <physiologicalReaction direction="left-to-right" evidence="7">
        <dbReference type="Rhea" id="RHEA:22509"/>
    </physiologicalReaction>
</comment>
<evidence type="ECO:0000256" key="5">
    <source>
        <dbReference type="ARBA" id="ARBA00044677"/>
    </source>
</evidence>
<dbReference type="GO" id="GO:0003682">
    <property type="term" value="F:chromatin binding"/>
    <property type="evidence" value="ECO:0007669"/>
    <property type="project" value="TreeGrafter"/>
</dbReference>
<dbReference type="PANTHER" id="PTHR31399">
    <property type="entry name" value="DNA-DIRECTED PRIMASE / POLYMERASE PROTEIN"/>
    <property type="match status" value="1"/>
</dbReference>
<dbReference type="GO" id="GO:0003887">
    <property type="term" value="F:DNA-directed DNA polymerase activity"/>
    <property type="evidence" value="ECO:0007669"/>
    <property type="project" value="UniProtKB-KW"/>
</dbReference>